<reference evidence="2" key="1">
    <citation type="submission" date="2023-08" db="EMBL/GenBank/DDBJ databases">
        <title>A de novo genome assembly of Solanum verrucosum Schlechtendal, a Mexican diploid species geographically isolated from the other diploid A-genome species in potato relatives.</title>
        <authorList>
            <person name="Hosaka K."/>
        </authorList>
    </citation>
    <scope>NUCLEOTIDE SEQUENCE</scope>
    <source>
        <tissue evidence="2">Young leaves</tissue>
    </source>
</reference>
<dbReference type="Proteomes" id="UP001234989">
    <property type="component" value="Chromosome 9"/>
</dbReference>
<dbReference type="EMBL" id="CP133620">
    <property type="protein sequence ID" value="WMV45640.1"/>
    <property type="molecule type" value="Genomic_DNA"/>
</dbReference>
<feature type="compositionally biased region" description="Acidic residues" evidence="1">
    <location>
        <begin position="54"/>
        <end position="71"/>
    </location>
</feature>
<evidence type="ECO:0000313" key="3">
    <source>
        <dbReference type="Proteomes" id="UP001234989"/>
    </source>
</evidence>
<gene>
    <name evidence="2" type="ORF">MTR67_039025</name>
</gene>
<dbReference type="InterPro" id="IPR036691">
    <property type="entry name" value="Endo/exonu/phosph_ase_sf"/>
</dbReference>
<dbReference type="Gene3D" id="3.60.10.10">
    <property type="entry name" value="Endonuclease/exonuclease/phosphatase"/>
    <property type="match status" value="1"/>
</dbReference>
<evidence type="ECO:0000313" key="2">
    <source>
        <dbReference type="EMBL" id="WMV45640.1"/>
    </source>
</evidence>
<feature type="region of interest" description="Disordered" evidence="1">
    <location>
        <begin position="1"/>
        <end position="71"/>
    </location>
</feature>
<feature type="compositionally biased region" description="Polar residues" evidence="1">
    <location>
        <begin position="13"/>
        <end position="25"/>
    </location>
</feature>
<keyword evidence="3" id="KW-1185">Reference proteome</keyword>
<sequence>MGKESDVIVADKQFSNQDQHMTNIRQNDDEQVVNKGNKGKKLKVTPDDYGVLNSEDDLDPDNQSMDDSDEDADDIMTHVDQVICLNARRINTKGSLERLQTIKKLHQLSIIAILEPFGNNSHINTVRSQLQMDYAVSNDNGKIWLFCTNEVIGSIMETHDQHITITFHHTDMSKKFIMSFIYAKCKEYMRRSLWDRLMFYANTELPWCTIGDFNVITSIEEKLGGIPYNMNKSFEFIGVIEACELTDL</sequence>
<protein>
    <submittedName>
        <fullName evidence="2">Uncharacterized protein</fullName>
    </submittedName>
</protein>
<accession>A0AAF0UG66</accession>
<organism evidence="2 3">
    <name type="scientific">Solanum verrucosum</name>
    <dbReference type="NCBI Taxonomy" id="315347"/>
    <lineage>
        <taxon>Eukaryota</taxon>
        <taxon>Viridiplantae</taxon>
        <taxon>Streptophyta</taxon>
        <taxon>Embryophyta</taxon>
        <taxon>Tracheophyta</taxon>
        <taxon>Spermatophyta</taxon>
        <taxon>Magnoliopsida</taxon>
        <taxon>eudicotyledons</taxon>
        <taxon>Gunneridae</taxon>
        <taxon>Pentapetalae</taxon>
        <taxon>asterids</taxon>
        <taxon>lamiids</taxon>
        <taxon>Solanales</taxon>
        <taxon>Solanaceae</taxon>
        <taxon>Solanoideae</taxon>
        <taxon>Solaneae</taxon>
        <taxon>Solanum</taxon>
    </lineage>
</organism>
<dbReference type="SUPFAM" id="SSF56219">
    <property type="entry name" value="DNase I-like"/>
    <property type="match status" value="1"/>
</dbReference>
<dbReference type="AlphaFoldDB" id="A0AAF0UG66"/>
<proteinExistence type="predicted"/>
<name>A0AAF0UG66_SOLVR</name>
<evidence type="ECO:0000256" key="1">
    <source>
        <dbReference type="SAM" id="MobiDB-lite"/>
    </source>
</evidence>